<protein>
    <recommendedName>
        <fullName evidence="3">Peptidase A1 domain-containing protein</fullName>
    </recommendedName>
</protein>
<dbReference type="InterPro" id="IPR001461">
    <property type="entry name" value="Aspartic_peptidase_A1"/>
</dbReference>
<evidence type="ECO:0000259" key="3">
    <source>
        <dbReference type="PROSITE" id="PS51767"/>
    </source>
</evidence>
<dbReference type="PROSITE" id="PS51767">
    <property type="entry name" value="PEPTIDASE_A1"/>
    <property type="match status" value="1"/>
</dbReference>
<dbReference type="PROSITE" id="PS00141">
    <property type="entry name" value="ASP_PROTEASE"/>
    <property type="match status" value="1"/>
</dbReference>
<evidence type="ECO:0000256" key="1">
    <source>
        <dbReference type="ARBA" id="ARBA00007447"/>
    </source>
</evidence>
<dbReference type="Pfam" id="PF14543">
    <property type="entry name" value="TAXi_N"/>
    <property type="match status" value="1"/>
</dbReference>
<dbReference type="EMBL" id="CM026428">
    <property type="protein sequence ID" value="KAG0567260.1"/>
    <property type="molecule type" value="Genomic_DNA"/>
</dbReference>
<evidence type="ECO:0000256" key="2">
    <source>
        <dbReference type="SAM" id="Phobius"/>
    </source>
</evidence>
<sequence length="547" mass="62560">MKRVGGRFYHRDQPLLSPAVHSESTSQHPLRHTFPRRIWRTKRLAVYLCISLIILLLLLGAWISTQSLFTPLLHSFEFKIYERDFGQNATTPRNTRHGRNILKLSHPHDYEEPLGHPSWFLHGPEGVFTASLFYIIMEVGIDHKPFYVDIDTGSSLTWVHCRLKPDLMSPKQGPNGFYEAENSDRIVLCNERICSIADDYHDPDDCDDADPDYCQYDLRYADNLGTKGVLVKDSVGLMLHSHQVDVELAFGCGYSQTGCEYEVGPGKLPVLRSDGILGLSKKPASIPSQLHAKRLIRYLIGHCFLPFHKRSGSHVGILLFGKSDMTTKGIRWARMIEREHMTIQSAYEGEVVQVKYGNRLVASFVQDHPERFVTFDSGTSMIWLTKGLFQALHDQISAEANRIGHEALPNTALGNLAIGGTRCWRVRSSLKEVPFRHFKDITFGFTPDLSKWCTSCVPSFFSKSWPIAKFVMPPSNYLTINVSHLGLSSQLILELLPQRHSKLLQVMPCYYYWHYYTPVYYSHTFLYYKHTIHPAHTVGLQHHIIET</sequence>
<keyword evidence="5" id="KW-1185">Reference proteome</keyword>
<feature type="transmembrane region" description="Helical" evidence="2">
    <location>
        <begin position="44"/>
        <end position="63"/>
    </location>
</feature>
<dbReference type="PANTHER" id="PTHR13683:SF316">
    <property type="entry name" value="ASPARTYL PROTEASE APCB1"/>
    <property type="match status" value="1"/>
</dbReference>
<dbReference type="InterPro" id="IPR033121">
    <property type="entry name" value="PEPTIDASE_A1"/>
</dbReference>
<evidence type="ECO:0000313" key="4">
    <source>
        <dbReference type="EMBL" id="KAG0567263.1"/>
    </source>
</evidence>
<accession>A0A8T0H7A5</accession>
<reference evidence="4" key="1">
    <citation type="submission" date="2020-06" db="EMBL/GenBank/DDBJ databases">
        <title>WGS assembly of Ceratodon purpureus strain R40.</title>
        <authorList>
            <person name="Carey S.B."/>
            <person name="Jenkins J."/>
            <person name="Shu S."/>
            <person name="Lovell J.T."/>
            <person name="Sreedasyam A."/>
            <person name="Maumus F."/>
            <person name="Tiley G.P."/>
            <person name="Fernandez-Pozo N."/>
            <person name="Barry K."/>
            <person name="Chen C."/>
            <person name="Wang M."/>
            <person name="Lipzen A."/>
            <person name="Daum C."/>
            <person name="Saski C.A."/>
            <person name="Payton A.C."/>
            <person name="Mcbreen J.C."/>
            <person name="Conrad R.E."/>
            <person name="Kollar L.M."/>
            <person name="Olsson S."/>
            <person name="Huttunen S."/>
            <person name="Landis J.B."/>
            <person name="Wickett N.J."/>
            <person name="Johnson M.G."/>
            <person name="Rensing S.A."/>
            <person name="Grimwood J."/>
            <person name="Schmutz J."/>
            <person name="Mcdaniel S.F."/>
        </authorList>
    </citation>
    <scope>NUCLEOTIDE SEQUENCE</scope>
    <source>
        <strain evidence="4">R40</strain>
    </source>
</reference>
<dbReference type="EMBL" id="CM026428">
    <property type="protein sequence ID" value="KAG0567263.1"/>
    <property type="molecule type" value="Genomic_DNA"/>
</dbReference>
<dbReference type="PANTHER" id="PTHR13683">
    <property type="entry name" value="ASPARTYL PROTEASES"/>
    <property type="match status" value="1"/>
</dbReference>
<gene>
    <name evidence="4" type="ORF">KC19_7G122300</name>
</gene>
<evidence type="ECO:0000313" key="5">
    <source>
        <dbReference type="Proteomes" id="UP000822688"/>
    </source>
</evidence>
<keyword evidence="2" id="KW-0812">Transmembrane</keyword>
<dbReference type="InterPro" id="IPR032861">
    <property type="entry name" value="TAXi_N"/>
</dbReference>
<dbReference type="InterPro" id="IPR021109">
    <property type="entry name" value="Peptidase_aspartic_dom_sf"/>
</dbReference>
<keyword evidence="2" id="KW-0472">Membrane</keyword>
<keyword evidence="2" id="KW-1133">Transmembrane helix</keyword>
<dbReference type="GO" id="GO:0004190">
    <property type="term" value="F:aspartic-type endopeptidase activity"/>
    <property type="evidence" value="ECO:0007669"/>
    <property type="project" value="InterPro"/>
</dbReference>
<comment type="similarity">
    <text evidence="1">Belongs to the peptidase A1 family.</text>
</comment>
<comment type="caution">
    <text evidence="4">The sequence shown here is derived from an EMBL/GenBank/DDBJ whole genome shotgun (WGS) entry which is preliminary data.</text>
</comment>
<dbReference type="SUPFAM" id="SSF50630">
    <property type="entry name" value="Acid proteases"/>
    <property type="match status" value="1"/>
</dbReference>
<proteinExistence type="inferred from homology"/>
<name>A0A8T0H7A5_CERPU</name>
<organism evidence="4 5">
    <name type="scientific">Ceratodon purpureus</name>
    <name type="common">Fire moss</name>
    <name type="synonym">Dicranum purpureum</name>
    <dbReference type="NCBI Taxonomy" id="3225"/>
    <lineage>
        <taxon>Eukaryota</taxon>
        <taxon>Viridiplantae</taxon>
        <taxon>Streptophyta</taxon>
        <taxon>Embryophyta</taxon>
        <taxon>Bryophyta</taxon>
        <taxon>Bryophytina</taxon>
        <taxon>Bryopsida</taxon>
        <taxon>Dicranidae</taxon>
        <taxon>Pseudoditrichales</taxon>
        <taxon>Ditrichaceae</taxon>
        <taxon>Ceratodon</taxon>
    </lineage>
</organism>
<dbReference type="Gene3D" id="2.40.70.10">
    <property type="entry name" value="Acid Proteases"/>
    <property type="match status" value="1"/>
</dbReference>
<dbReference type="InterPro" id="IPR001969">
    <property type="entry name" value="Aspartic_peptidase_AS"/>
</dbReference>
<dbReference type="GO" id="GO:0006508">
    <property type="term" value="P:proteolysis"/>
    <property type="evidence" value="ECO:0007669"/>
    <property type="project" value="InterPro"/>
</dbReference>
<dbReference type="AlphaFoldDB" id="A0A8T0H7A5"/>
<feature type="domain" description="Peptidase A1" evidence="3">
    <location>
        <begin position="133"/>
        <end position="541"/>
    </location>
</feature>
<dbReference type="Proteomes" id="UP000822688">
    <property type="component" value="Chromosome 7"/>
</dbReference>